<feature type="transmembrane region" description="Helical" evidence="1">
    <location>
        <begin position="37"/>
        <end position="62"/>
    </location>
</feature>
<evidence type="ECO:0000313" key="3">
    <source>
        <dbReference type="Proteomes" id="UP000431401"/>
    </source>
</evidence>
<evidence type="ECO:0000256" key="1">
    <source>
        <dbReference type="SAM" id="Phobius"/>
    </source>
</evidence>
<keyword evidence="1" id="KW-0812">Transmembrane</keyword>
<evidence type="ECO:0008006" key="4">
    <source>
        <dbReference type="Google" id="ProtNLM"/>
    </source>
</evidence>
<sequence length="144" mass="15232">MLPPRDRSRTTLRAVTVVFATALLVHGADHLRRGMNTVSTLVMTLGTIQFTLAVVVVALVFTGYRHAPVAATIVGFVSAAGFFVVHLLPDWFGPLSDSFIDAPAARRVTGFSWFAAIFEILADIAIGIAGLRAARAASRAAPVG</sequence>
<keyword evidence="1" id="KW-0472">Membrane</keyword>
<gene>
    <name evidence="2" type="ORF">NRB56_49020</name>
</gene>
<feature type="transmembrane region" description="Helical" evidence="1">
    <location>
        <begin position="69"/>
        <end position="88"/>
    </location>
</feature>
<proteinExistence type="predicted"/>
<dbReference type="AlphaFoldDB" id="A0A7K0DVE8"/>
<accession>A0A7K0DVE8</accession>
<dbReference type="OrthoDB" id="4554237at2"/>
<keyword evidence="3" id="KW-1185">Reference proteome</keyword>
<dbReference type="EMBL" id="WEGI01000011">
    <property type="protein sequence ID" value="MQY29312.1"/>
    <property type="molecule type" value="Genomic_DNA"/>
</dbReference>
<dbReference type="Proteomes" id="UP000431401">
    <property type="component" value="Unassembled WGS sequence"/>
</dbReference>
<keyword evidence="1" id="KW-1133">Transmembrane helix</keyword>
<name>A0A7K0DVE8_9NOCA</name>
<organism evidence="2 3">
    <name type="scientific">Nocardia aurantia</name>
    <dbReference type="NCBI Taxonomy" id="2585199"/>
    <lineage>
        <taxon>Bacteria</taxon>
        <taxon>Bacillati</taxon>
        <taxon>Actinomycetota</taxon>
        <taxon>Actinomycetes</taxon>
        <taxon>Mycobacteriales</taxon>
        <taxon>Nocardiaceae</taxon>
        <taxon>Nocardia</taxon>
    </lineage>
</organism>
<dbReference type="RefSeq" id="WP_153346123.1">
    <property type="nucleotide sequence ID" value="NZ_WEGI01000011.1"/>
</dbReference>
<comment type="caution">
    <text evidence="2">The sequence shown here is derived from an EMBL/GenBank/DDBJ whole genome shotgun (WGS) entry which is preliminary data.</text>
</comment>
<reference evidence="2 3" key="1">
    <citation type="submission" date="2019-10" db="EMBL/GenBank/DDBJ databases">
        <title>Nocardia macrotermitis sp. nov. and Nocardia aurantia sp. nov., isolated from the gut of fungus growing-termite Macrotermes natalensis.</title>
        <authorList>
            <person name="Benndorf R."/>
            <person name="Schwitalla J."/>
            <person name="Martin K."/>
            <person name="De Beer W."/>
            <person name="Kaster A.-K."/>
            <person name="Vollmers J."/>
            <person name="Poulsen M."/>
            <person name="Beemelmanns C."/>
        </authorList>
    </citation>
    <scope>NUCLEOTIDE SEQUENCE [LARGE SCALE GENOMIC DNA]</scope>
    <source>
        <strain evidence="2 3">RB56</strain>
    </source>
</reference>
<evidence type="ECO:0000313" key="2">
    <source>
        <dbReference type="EMBL" id="MQY29312.1"/>
    </source>
</evidence>
<feature type="transmembrane region" description="Helical" evidence="1">
    <location>
        <begin position="108"/>
        <end position="131"/>
    </location>
</feature>
<protein>
    <recommendedName>
        <fullName evidence="4">DoxX family protein</fullName>
    </recommendedName>
</protein>